<comment type="similarity">
    <text evidence="1 3">Belongs to the RRF family.</text>
</comment>
<evidence type="ECO:0000256" key="1">
    <source>
        <dbReference type="ARBA" id="ARBA00005912"/>
    </source>
</evidence>
<dbReference type="InterPro" id="IPR023584">
    <property type="entry name" value="Ribosome_recyc_fac_dom"/>
</dbReference>
<proteinExistence type="inferred from homology"/>
<protein>
    <recommendedName>
        <fullName evidence="3">Ribosome-recycling factor</fullName>
        <shortName evidence="3">RRF</shortName>
    </recommendedName>
    <alternativeName>
        <fullName evidence="3">Ribosome-releasing factor</fullName>
    </alternativeName>
</protein>
<dbReference type="Pfam" id="PF01765">
    <property type="entry name" value="RRF"/>
    <property type="match status" value="1"/>
</dbReference>
<comment type="subcellular location">
    <subcellularLocation>
        <location evidence="3">Cytoplasm</location>
    </subcellularLocation>
</comment>
<accession>A0A2H0W9J0</accession>
<comment type="caution">
    <text evidence="6">The sequence shown here is derived from an EMBL/GenBank/DDBJ whole genome shotgun (WGS) entry which is preliminary data.</text>
</comment>
<keyword evidence="3" id="KW-0963">Cytoplasm</keyword>
<sequence length="185" mass="21142">MIEEIQKKAETQFRDLIKLLEDDLKGVKTGRAKPSLIEDLQVEAYQSKMALKELASISAPDPHSLIISPWDKTILESIAKGIAKAGINLNPIIDNELIRIQIPSLSEETRKDLVKLVNQKLESCRKMLRQIRNELKREIEGLKGEANISEDDLKIWLDELQKMIDETLDKIEDLGEVKEKELMTI</sequence>
<dbReference type="SUPFAM" id="SSF55194">
    <property type="entry name" value="Ribosome recycling factor, RRF"/>
    <property type="match status" value="1"/>
</dbReference>
<keyword evidence="2 3" id="KW-0648">Protein biosynthesis</keyword>
<dbReference type="EMBL" id="PEZT01000011">
    <property type="protein sequence ID" value="PIS09334.1"/>
    <property type="molecule type" value="Genomic_DNA"/>
</dbReference>
<dbReference type="InterPro" id="IPR036191">
    <property type="entry name" value="RRF_sf"/>
</dbReference>
<evidence type="ECO:0000259" key="5">
    <source>
        <dbReference type="Pfam" id="PF01765"/>
    </source>
</evidence>
<name>A0A2H0W9J0_9BACT</name>
<keyword evidence="4" id="KW-0175">Coiled coil</keyword>
<organism evidence="6 7">
    <name type="scientific">Candidatus Beckwithbacteria bacterium CG10_big_fil_rev_8_21_14_0_10_34_10</name>
    <dbReference type="NCBI Taxonomy" id="1974495"/>
    <lineage>
        <taxon>Bacteria</taxon>
        <taxon>Candidatus Beckwithiibacteriota</taxon>
    </lineage>
</organism>
<gene>
    <name evidence="3" type="primary">frr</name>
    <name evidence="6" type="ORF">COT75_02010</name>
</gene>
<evidence type="ECO:0000256" key="4">
    <source>
        <dbReference type="SAM" id="Coils"/>
    </source>
</evidence>
<dbReference type="Proteomes" id="UP000230093">
    <property type="component" value="Unassembled WGS sequence"/>
</dbReference>
<dbReference type="InterPro" id="IPR002661">
    <property type="entry name" value="Ribosome_recyc_fac"/>
</dbReference>
<evidence type="ECO:0000256" key="3">
    <source>
        <dbReference type="HAMAP-Rule" id="MF_00040"/>
    </source>
</evidence>
<dbReference type="Gene3D" id="3.30.1360.40">
    <property type="match status" value="1"/>
</dbReference>
<feature type="domain" description="Ribosome recycling factor" evidence="5">
    <location>
        <begin position="20"/>
        <end position="183"/>
    </location>
</feature>
<reference evidence="7" key="1">
    <citation type="submission" date="2017-09" db="EMBL/GenBank/DDBJ databases">
        <title>Depth-based differentiation of microbial function through sediment-hosted aquifers and enrichment of novel symbionts in the deep terrestrial subsurface.</title>
        <authorList>
            <person name="Probst A.J."/>
            <person name="Ladd B."/>
            <person name="Jarett J.K."/>
            <person name="Geller-Mcgrath D.E."/>
            <person name="Sieber C.M.K."/>
            <person name="Emerson J.B."/>
            <person name="Anantharaman K."/>
            <person name="Thomas B.C."/>
            <person name="Malmstrom R."/>
            <person name="Stieglmeier M."/>
            <person name="Klingl A."/>
            <person name="Woyke T."/>
            <person name="Ryan C.M."/>
            <person name="Banfield J.F."/>
        </authorList>
    </citation>
    <scope>NUCLEOTIDE SEQUENCE [LARGE SCALE GENOMIC DNA]</scope>
</reference>
<dbReference type="PANTHER" id="PTHR20982">
    <property type="entry name" value="RIBOSOME RECYCLING FACTOR"/>
    <property type="match status" value="1"/>
</dbReference>
<comment type="function">
    <text evidence="3">Responsible for the release of ribosomes from messenger RNA at the termination of protein biosynthesis. May increase the efficiency of translation by recycling ribosomes from one round of translation to another.</text>
</comment>
<dbReference type="GO" id="GO:0006415">
    <property type="term" value="P:translational termination"/>
    <property type="evidence" value="ECO:0007669"/>
    <property type="project" value="UniProtKB-UniRule"/>
</dbReference>
<dbReference type="HAMAP" id="MF_00040">
    <property type="entry name" value="RRF"/>
    <property type="match status" value="1"/>
</dbReference>
<dbReference type="GO" id="GO:0005737">
    <property type="term" value="C:cytoplasm"/>
    <property type="evidence" value="ECO:0007669"/>
    <property type="project" value="UniProtKB-SubCell"/>
</dbReference>
<feature type="coiled-coil region" evidence="4">
    <location>
        <begin position="114"/>
        <end position="177"/>
    </location>
</feature>
<evidence type="ECO:0000313" key="6">
    <source>
        <dbReference type="EMBL" id="PIS09334.1"/>
    </source>
</evidence>
<dbReference type="PANTHER" id="PTHR20982:SF3">
    <property type="entry name" value="MITOCHONDRIAL RIBOSOME RECYCLING FACTOR PSEUDO 1"/>
    <property type="match status" value="1"/>
</dbReference>
<dbReference type="AlphaFoldDB" id="A0A2H0W9J0"/>
<dbReference type="GO" id="GO:0043023">
    <property type="term" value="F:ribosomal large subunit binding"/>
    <property type="evidence" value="ECO:0007669"/>
    <property type="project" value="TreeGrafter"/>
</dbReference>
<dbReference type="FunFam" id="3.30.1360.40:FF:000001">
    <property type="entry name" value="Ribosome-recycling factor"/>
    <property type="match status" value="1"/>
</dbReference>
<dbReference type="Gene3D" id="1.10.132.20">
    <property type="entry name" value="Ribosome-recycling factor"/>
    <property type="match status" value="1"/>
</dbReference>
<evidence type="ECO:0000313" key="7">
    <source>
        <dbReference type="Proteomes" id="UP000230093"/>
    </source>
</evidence>
<evidence type="ECO:0000256" key="2">
    <source>
        <dbReference type="ARBA" id="ARBA00022917"/>
    </source>
</evidence>